<dbReference type="SUPFAM" id="SSF56925">
    <property type="entry name" value="OMPA-like"/>
    <property type="match status" value="1"/>
</dbReference>
<feature type="non-terminal residue" evidence="1">
    <location>
        <position position="1"/>
    </location>
</feature>
<dbReference type="EMBL" id="UINC01114067">
    <property type="protein sequence ID" value="SVC84112.1"/>
    <property type="molecule type" value="Genomic_DNA"/>
</dbReference>
<evidence type="ECO:0000313" key="1">
    <source>
        <dbReference type="EMBL" id="SVC84112.1"/>
    </source>
</evidence>
<organism evidence="1">
    <name type="scientific">marine metagenome</name>
    <dbReference type="NCBI Taxonomy" id="408172"/>
    <lineage>
        <taxon>unclassified sequences</taxon>
        <taxon>metagenomes</taxon>
        <taxon>ecological metagenomes</taxon>
    </lineage>
</organism>
<reference evidence="1" key="1">
    <citation type="submission" date="2018-05" db="EMBL/GenBank/DDBJ databases">
        <authorList>
            <person name="Lanie J.A."/>
            <person name="Ng W.-L."/>
            <person name="Kazmierczak K.M."/>
            <person name="Andrzejewski T.M."/>
            <person name="Davidsen T.M."/>
            <person name="Wayne K.J."/>
            <person name="Tettelin H."/>
            <person name="Glass J.I."/>
            <person name="Rusch D."/>
            <person name="Podicherti R."/>
            <person name="Tsui H.-C.T."/>
            <person name="Winkler M.E."/>
        </authorList>
    </citation>
    <scope>NUCLEOTIDE SEQUENCE</scope>
</reference>
<accession>A0A382QHE5</accession>
<gene>
    <name evidence="1" type="ORF">METZ01_LOCUS336966</name>
</gene>
<proteinExistence type="predicted"/>
<protein>
    <recommendedName>
        <fullName evidence="2">Outer membrane protein beta-barrel domain-containing protein</fullName>
    </recommendedName>
</protein>
<dbReference type="InterPro" id="IPR011250">
    <property type="entry name" value="OMP/PagP_B-barrel"/>
</dbReference>
<evidence type="ECO:0008006" key="2">
    <source>
        <dbReference type="Google" id="ProtNLM"/>
    </source>
</evidence>
<name>A0A382QHE5_9ZZZZ</name>
<dbReference type="Gene3D" id="2.40.160.20">
    <property type="match status" value="1"/>
</dbReference>
<sequence length="230" mass="25314">VRGYRSELNLGILCIAIAFGFPSGTTAQSGGPGFLFNEPQGRFGIWGGYAIPQAGSAVFDHVQEFLTLDKRDFRSSAWRAELAIRRTQRLDLVFGVGLSRSHTLSEMRDWVDLDDLPIRQATTFVRVPVTLSVKGYLRDRGRSIGQFAWIPERWSPFVGAGAGLLWYKFSQQGDFVDFQTLDVYNDLLASSGTAPTAHLLAGADVTMGTSLILSIEGRYSWAHTGMDSLA</sequence>
<feature type="non-terminal residue" evidence="1">
    <location>
        <position position="230"/>
    </location>
</feature>
<dbReference type="AlphaFoldDB" id="A0A382QHE5"/>